<proteinExistence type="predicted"/>
<comment type="caution">
    <text evidence="2">The sequence shown here is derived from an EMBL/GenBank/DDBJ whole genome shotgun (WGS) entry which is preliminary data.</text>
</comment>
<dbReference type="AlphaFoldDB" id="A0AAN9K3T1"/>
<evidence type="ECO:0000313" key="3">
    <source>
        <dbReference type="Proteomes" id="UP001359559"/>
    </source>
</evidence>
<organism evidence="2 3">
    <name type="scientific">Clitoria ternatea</name>
    <name type="common">Butterfly pea</name>
    <dbReference type="NCBI Taxonomy" id="43366"/>
    <lineage>
        <taxon>Eukaryota</taxon>
        <taxon>Viridiplantae</taxon>
        <taxon>Streptophyta</taxon>
        <taxon>Embryophyta</taxon>
        <taxon>Tracheophyta</taxon>
        <taxon>Spermatophyta</taxon>
        <taxon>Magnoliopsida</taxon>
        <taxon>eudicotyledons</taxon>
        <taxon>Gunneridae</taxon>
        <taxon>Pentapetalae</taxon>
        <taxon>rosids</taxon>
        <taxon>fabids</taxon>
        <taxon>Fabales</taxon>
        <taxon>Fabaceae</taxon>
        <taxon>Papilionoideae</taxon>
        <taxon>50 kb inversion clade</taxon>
        <taxon>NPAAA clade</taxon>
        <taxon>indigoferoid/millettioid clade</taxon>
        <taxon>Phaseoleae</taxon>
        <taxon>Clitoria</taxon>
    </lineage>
</organism>
<evidence type="ECO:0000256" key="1">
    <source>
        <dbReference type="SAM" id="MobiDB-lite"/>
    </source>
</evidence>
<feature type="region of interest" description="Disordered" evidence="1">
    <location>
        <begin position="1"/>
        <end position="70"/>
    </location>
</feature>
<dbReference type="Proteomes" id="UP001359559">
    <property type="component" value="Unassembled WGS sequence"/>
</dbReference>
<keyword evidence="3" id="KW-1185">Reference proteome</keyword>
<name>A0AAN9K3T1_CLITE</name>
<feature type="compositionally biased region" description="Basic and acidic residues" evidence="1">
    <location>
        <begin position="1"/>
        <end position="10"/>
    </location>
</feature>
<evidence type="ECO:0000313" key="2">
    <source>
        <dbReference type="EMBL" id="KAK7310347.1"/>
    </source>
</evidence>
<dbReference type="EMBL" id="JAYKXN010000002">
    <property type="protein sequence ID" value="KAK7310347.1"/>
    <property type="molecule type" value="Genomic_DNA"/>
</dbReference>
<accession>A0AAN9K3T1</accession>
<reference evidence="2 3" key="1">
    <citation type="submission" date="2024-01" db="EMBL/GenBank/DDBJ databases">
        <title>The genomes of 5 underutilized Papilionoideae crops provide insights into root nodulation and disease resistance.</title>
        <authorList>
            <person name="Yuan L."/>
        </authorList>
    </citation>
    <scope>NUCLEOTIDE SEQUENCE [LARGE SCALE GENOMIC DNA]</scope>
    <source>
        <strain evidence="2">LY-2023</strain>
        <tissue evidence="2">Leaf</tissue>
    </source>
</reference>
<feature type="compositionally biased region" description="Low complexity" evidence="1">
    <location>
        <begin position="15"/>
        <end position="28"/>
    </location>
</feature>
<sequence length="70" mass="8070">MYAQSHRETGAVRLSAKGTSKSSAVSSSRAHLNKTVNRGRKMKNNREERVRGEKRREKKERKSDEDVKLQ</sequence>
<feature type="compositionally biased region" description="Basic and acidic residues" evidence="1">
    <location>
        <begin position="44"/>
        <end position="70"/>
    </location>
</feature>
<gene>
    <name evidence="2" type="ORF">RJT34_07808</name>
</gene>
<protein>
    <submittedName>
        <fullName evidence="2">Uncharacterized protein</fullName>
    </submittedName>
</protein>